<dbReference type="Proteomes" id="UP001204445">
    <property type="component" value="Unassembled WGS sequence"/>
</dbReference>
<reference evidence="1" key="1">
    <citation type="submission" date="2022-08" db="EMBL/GenBank/DDBJ databases">
        <title>Genomic Encyclopedia of Type Strains, Phase III (KMG-III): the genomes of soil and plant-associated and newly described type strains.</title>
        <authorList>
            <person name="Whitman W."/>
        </authorList>
    </citation>
    <scope>NUCLEOTIDE SEQUENCE</scope>
    <source>
        <strain evidence="1">HMT 1</strain>
    </source>
</reference>
<accession>A0AAE3L4P2</accession>
<evidence type="ECO:0000313" key="2">
    <source>
        <dbReference type="Proteomes" id="UP001204445"/>
    </source>
</evidence>
<name>A0AAE3L4P2_9GAMM</name>
<dbReference type="AlphaFoldDB" id="A0AAE3L4P2"/>
<evidence type="ECO:0000313" key="1">
    <source>
        <dbReference type="EMBL" id="MCS3902067.1"/>
    </source>
</evidence>
<keyword evidence="2" id="KW-1185">Reference proteome</keyword>
<gene>
    <name evidence="1" type="ORF">J2T55_000059</name>
</gene>
<proteinExistence type="predicted"/>
<comment type="caution">
    <text evidence="1">The sequence shown here is derived from an EMBL/GenBank/DDBJ whole genome shotgun (WGS) entry which is preliminary data.</text>
</comment>
<dbReference type="EMBL" id="JANUCT010000001">
    <property type="protein sequence ID" value="MCS3902067.1"/>
    <property type="molecule type" value="Genomic_DNA"/>
</dbReference>
<sequence length="44" mass="5422">MTNEIRDTRYEIRDTRYEIRDTRYEAATIRYTGQLAIDNPYDVY</sequence>
<protein>
    <submittedName>
        <fullName evidence="1">Uncharacterized protein</fullName>
    </submittedName>
</protein>
<organism evidence="1 2">
    <name type="scientific">Methylohalomonas lacus</name>
    <dbReference type="NCBI Taxonomy" id="398773"/>
    <lineage>
        <taxon>Bacteria</taxon>
        <taxon>Pseudomonadati</taxon>
        <taxon>Pseudomonadota</taxon>
        <taxon>Gammaproteobacteria</taxon>
        <taxon>Methylohalomonadales</taxon>
        <taxon>Methylohalomonadaceae</taxon>
        <taxon>Methylohalomonas</taxon>
    </lineage>
</organism>